<keyword evidence="3" id="KW-1185">Reference proteome</keyword>
<feature type="compositionally biased region" description="Basic and acidic residues" evidence="1">
    <location>
        <begin position="31"/>
        <end position="41"/>
    </location>
</feature>
<proteinExistence type="predicted"/>
<dbReference type="EMBL" id="JAAARO010000002">
    <property type="protein sequence ID" value="KAF5751448.1"/>
    <property type="molecule type" value="Genomic_DNA"/>
</dbReference>
<accession>A0A7J7DYJ7</accession>
<comment type="caution">
    <text evidence="2">The sequence shown here is derived from an EMBL/GenBank/DDBJ whole genome shotgun (WGS) entry which is preliminary data.</text>
</comment>
<sequence>MSKLKQEAESASRILPESNPVRESAMTMQPECDRAELKENYVPKNGHATLRTPPCGDHVETSTKPTSAQAKPQLKRKAGSPIDSAVIRKVKQMINRVDKEQQ</sequence>
<evidence type="ECO:0000313" key="3">
    <source>
        <dbReference type="Proteomes" id="UP000593562"/>
    </source>
</evidence>
<organism evidence="2 3">
    <name type="scientific">Tripterygium wilfordii</name>
    <name type="common">Thunder God vine</name>
    <dbReference type="NCBI Taxonomy" id="458696"/>
    <lineage>
        <taxon>Eukaryota</taxon>
        <taxon>Viridiplantae</taxon>
        <taxon>Streptophyta</taxon>
        <taxon>Embryophyta</taxon>
        <taxon>Tracheophyta</taxon>
        <taxon>Spermatophyta</taxon>
        <taxon>Magnoliopsida</taxon>
        <taxon>eudicotyledons</taxon>
        <taxon>Gunneridae</taxon>
        <taxon>Pentapetalae</taxon>
        <taxon>rosids</taxon>
        <taxon>fabids</taxon>
        <taxon>Celastrales</taxon>
        <taxon>Celastraceae</taxon>
        <taxon>Tripterygium</taxon>
    </lineage>
</organism>
<dbReference type="Proteomes" id="UP000593562">
    <property type="component" value="Unassembled WGS sequence"/>
</dbReference>
<reference evidence="2 3" key="1">
    <citation type="journal article" date="2020" name="Nat. Commun.">
        <title>Genome of Tripterygium wilfordii and identification of cytochrome P450 involved in triptolide biosynthesis.</title>
        <authorList>
            <person name="Tu L."/>
            <person name="Su P."/>
            <person name="Zhang Z."/>
            <person name="Gao L."/>
            <person name="Wang J."/>
            <person name="Hu T."/>
            <person name="Zhou J."/>
            <person name="Zhang Y."/>
            <person name="Zhao Y."/>
            <person name="Liu Y."/>
            <person name="Song Y."/>
            <person name="Tong Y."/>
            <person name="Lu Y."/>
            <person name="Yang J."/>
            <person name="Xu C."/>
            <person name="Jia M."/>
            <person name="Peters R.J."/>
            <person name="Huang L."/>
            <person name="Gao W."/>
        </authorList>
    </citation>
    <scope>NUCLEOTIDE SEQUENCE [LARGE SCALE GENOMIC DNA]</scope>
    <source>
        <strain evidence="3">cv. XIE 37</strain>
        <tissue evidence="2">Leaf</tissue>
    </source>
</reference>
<dbReference type="InParanoid" id="A0A7J7DYJ7"/>
<gene>
    <name evidence="2" type="ORF">HS088_TW02G00462</name>
</gene>
<dbReference type="AlphaFoldDB" id="A0A7J7DYJ7"/>
<evidence type="ECO:0000256" key="1">
    <source>
        <dbReference type="SAM" id="MobiDB-lite"/>
    </source>
</evidence>
<protein>
    <submittedName>
        <fullName evidence="2">Uncharacterized protein</fullName>
    </submittedName>
</protein>
<feature type="region of interest" description="Disordered" evidence="1">
    <location>
        <begin position="1"/>
        <end position="86"/>
    </location>
</feature>
<name>A0A7J7DYJ7_TRIWF</name>
<feature type="compositionally biased region" description="Basic and acidic residues" evidence="1">
    <location>
        <begin position="1"/>
        <end position="10"/>
    </location>
</feature>
<evidence type="ECO:0000313" key="2">
    <source>
        <dbReference type="EMBL" id="KAF5751448.1"/>
    </source>
</evidence>